<comment type="caution">
    <text evidence="1">The sequence shown here is derived from an EMBL/GenBank/DDBJ whole genome shotgun (WGS) entry which is preliminary data.</text>
</comment>
<accession>A0ABV3DSM6</accession>
<protein>
    <recommendedName>
        <fullName evidence="3">Transposase</fullName>
    </recommendedName>
</protein>
<dbReference type="Proteomes" id="UP001551482">
    <property type="component" value="Unassembled WGS sequence"/>
</dbReference>
<keyword evidence="2" id="KW-1185">Reference proteome</keyword>
<dbReference type="EMBL" id="JBEZFP010000138">
    <property type="protein sequence ID" value="MEU8138761.1"/>
    <property type="molecule type" value="Genomic_DNA"/>
</dbReference>
<sequence>MGTSGEHVDHRPRVAVRFRGARQDVELPIVRLEQRANGRWYAVVELPRWSDDGREVVPWDEQLTLPPGSFRQLPGEDYSALKRVRHPNVSL</sequence>
<evidence type="ECO:0000313" key="2">
    <source>
        <dbReference type="Proteomes" id="UP001551482"/>
    </source>
</evidence>
<evidence type="ECO:0008006" key="3">
    <source>
        <dbReference type="Google" id="ProtNLM"/>
    </source>
</evidence>
<reference evidence="1 2" key="1">
    <citation type="submission" date="2024-06" db="EMBL/GenBank/DDBJ databases">
        <title>The Natural Products Discovery Center: Release of the First 8490 Sequenced Strains for Exploring Actinobacteria Biosynthetic Diversity.</title>
        <authorList>
            <person name="Kalkreuter E."/>
            <person name="Kautsar S.A."/>
            <person name="Yang D."/>
            <person name="Bader C.D."/>
            <person name="Teijaro C.N."/>
            <person name="Fluegel L."/>
            <person name="Davis C.M."/>
            <person name="Simpson J.R."/>
            <person name="Lauterbach L."/>
            <person name="Steele A.D."/>
            <person name="Gui C."/>
            <person name="Meng S."/>
            <person name="Li G."/>
            <person name="Viehrig K."/>
            <person name="Ye F."/>
            <person name="Su P."/>
            <person name="Kiefer A.F."/>
            <person name="Nichols A."/>
            <person name="Cepeda A.J."/>
            <person name="Yan W."/>
            <person name="Fan B."/>
            <person name="Jiang Y."/>
            <person name="Adhikari A."/>
            <person name="Zheng C.-J."/>
            <person name="Schuster L."/>
            <person name="Cowan T.M."/>
            <person name="Smanski M.J."/>
            <person name="Chevrette M.G."/>
            <person name="De Carvalho L.P.S."/>
            <person name="Shen B."/>
        </authorList>
    </citation>
    <scope>NUCLEOTIDE SEQUENCE [LARGE SCALE GENOMIC DNA]</scope>
    <source>
        <strain evidence="1 2">NPDC048946</strain>
    </source>
</reference>
<organism evidence="1 2">
    <name type="scientific">Streptodolium elevatio</name>
    <dbReference type="NCBI Taxonomy" id="3157996"/>
    <lineage>
        <taxon>Bacteria</taxon>
        <taxon>Bacillati</taxon>
        <taxon>Actinomycetota</taxon>
        <taxon>Actinomycetes</taxon>
        <taxon>Kitasatosporales</taxon>
        <taxon>Streptomycetaceae</taxon>
        <taxon>Streptodolium</taxon>
    </lineage>
</organism>
<name>A0ABV3DSM6_9ACTN</name>
<proteinExistence type="predicted"/>
<dbReference type="RefSeq" id="WP_358362434.1">
    <property type="nucleotide sequence ID" value="NZ_JBEZFP010000138.1"/>
</dbReference>
<gene>
    <name evidence="1" type="ORF">AB0C36_35335</name>
</gene>
<evidence type="ECO:0000313" key="1">
    <source>
        <dbReference type="EMBL" id="MEU8138761.1"/>
    </source>
</evidence>